<dbReference type="EMBL" id="OIVN01005891">
    <property type="protein sequence ID" value="SPD24419.1"/>
    <property type="molecule type" value="Genomic_DNA"/>
</dbReference>
<dbReference type="InterPro" id="IPR040217">
    <property type="entry name" value="ACR1-12"/>
</dbReference>
<comment type="subunit">
    <text evidence="10">The nucleosome is a histone octamer containing two molecules each of H2A, H2B, H3 and H4 assembled in one H3-H4 heterotetramer and two H2A-H2B heterodimers. The octamer wraps approximately 147 bp of DNA.</text>
</comment>
<dbReference type="InterPro" id="IPR009072">
    <property type="entry name" value="Histone-fold"/>
</dbReference>
<dbReference type="Pfam" id="PF24931">
    <property type="entry name" value="ACT_ACR9_3rd"/>
    <property type="match status" value="1"/>
</dbReference>
<keyword evidence="5 10" id="KW-0158">Chromosome</keyword>
<organism evidence="13">
    <name type="scientific">Fagus sylvatica</name>
    <name type="common">Beechnut</name>
    <dbReference type="NCBI Taxonomy" id="28930"/>
    <lineage>
        <taxon>Eukaryota</taxon>
        <taxon>Viridiplantae</taxon>
        <taxon>Streptophyta</taxon>
        <taxon>Embryophyta</taxon>
        <taxon>Tracheophyta</taxon>
        <taxon>Spermatophyta</taxon>
        <taxon>Magnoliopsida</taxon>
        <taxon>eudicotyledons</taxon>
        <taxon>Gunneridae</taxon>
        <taxon>Pentapetalae</taxon>
        <taxon>rosids</taxon>
        <taxon>fabids</taxon>
        <taxon>Fagales</taxon>
        <taxon>Fagaceae</taxon>
        <taxon>Fagus</taxon>
    </lineage>
</organism>
<dbReference type="Pfam" id="PF24926">
    <property type="entry name" value="ACT_ACR9_C"/>
    <property type="match status" value="1"/>
</dbReference>
<evidence type="ECO:0000259" key="11">
    <source>
        <dbReference type="PROSITE" id="PS51671"/>
    </source>
</evidence>
<dbReference type="InterPro" id="IPR019809">
    <property type="entry name" value="Histone_H4_CS"/>
</dbReference>
<evidence type="ECO:0000256" key="7">
    <source>
        <dbReference type="ARBA" id="ARBA00023125"/>
    </source>
</evidence>
<dbReference type="GO" id="GO:0005634">
    <property type="term" value="C:nucleus"/>
    <property type="evidence" value="ECO:0007669"/>
    <property type="project" value="UniProtKB-SubCell"/>
</dbReference>
<gene>
    <name evidence="12" type="ORF">FSB_LOCUS52301</name>
    <name evidence="13" type="ORF">FSB_LOCUS61964</name>
</gene>
<dbReference type="Pfam" id="PF15511">
    <property type="entry name" value="CENP-T_C"/>
    <property type="match status" value="1"/>
</dbReference>
<accession>A0A2N9J9W9</accession>
<comment type="function">
    <text evidence="1 10">Core component of nucleosome. Nucleosomes wrap and compact DNA into chromatin, limiting DNA accessibility to the cellular machineries which require DNA as a template. Histones thereby play a central role in transcription regulation, DNA repair, DNA replication and chromosomal stability. DNA accessibility is regulated via a complex set of post-translational modifications of histones, also called histone code, and nucleosome remodeling.</text>
</comment>
<keyword evidence="6" id="KW-0677">Repeat</keyword>
<dbReference type="SUPFAM" id="SSF47113">
    <property type="entry name" value="Histone-fold"/>
    <property type="match status" value="1"/>
</dbReference>
<evidence type="ECO:0000256" key="6">
    <source>
        <dbReference type="ARBA" id="ARBA00022737"/>
    </source>
</evidence>
<keyword evidence="7 10" id="KW-0238">DNA-binding</keyword>
<dbReference type="Gene3D" id="1.10.20.10">
    <property type="entry name" value="Histone, subunit A"/>
    <property type="match status" value="1"/>
</dbReference>
<evidence type="ECO:0000256" key="2">
    <source>
        <dbReference type="ARBA" id="ARBA00004123"/>
    </source>
</evidence>
<protein>
    <recommendedName>
        <fullName evidence="10">Histone H4</fullName>
    </recommendedName>
</protein>
<feature type="domain" description="ACT" evidence="11">
    <location>
        <begin position="305"/>
        <end position="388"/>
    </location>
</feature>
<evidence type="ECO:0000256" key="5">
    <source>
        <dbReference type="ARBA" id="ARBA00022454"/>
    </source>
</evidence>
<dbReference type="AlphaFoldDB" id="A0A2N9J9W9"/>
<dbReference type="InterPro" id="IPR035425">
    <property type="entry name" value="CENP-T/H4_C"/>
</dbReference>
<dbReference type="EMBL" id="OIVN01006489">
    <property type="protein sequence ID" value="SPD34082.1"/>
    <property type="molecule type" value="Genomic_DNA"/>
</dbReference>
<sequence>MSGRGKGGKGLGKGGAKRHRKVLRDNIQGITKPAIRRLARRGGVKRISGLIYEETRGVLKIFLENVIRDAVTYTEHARRKTVTAMDVVYALKRQGRTLWVPYWGVTDWYGTAELWICRHCHDRNGLMGIDIAIMDVVSGIALVVGVIDRVVFITGEVFGSCQDKNPNGLVTKLYCAREEEVGESSVFTVWKASAMGIPSDDVVLIQRGKKPGEPSIITVNCPDKAGLGCDLCRIIYEFGLSITRGDSSKDGRWCYLVLWVVPHHSSVKVDWESLKSRLLSACPSCLFSYCFNQQSNGRWPSPLYLLKFWCLDQKGSLHDITKVLCELELSFQRVKVMPTPDGRVLDLFFITDGMELLDTKQRRDDVCEHLMAVLGKNSITCEIQLAGPEYERLRGVSNLPPAVAEELFSCEPSDKDTSVLQARSPSMKTVNKATITVDNLLSPVHTLLQIQCLDQKGLIYDVMRTLKDCDIQIVYGRFCSSVKGYRNMDLFVQQTDGKKIMDPESQTALCSRLKEEMLHPLRVIIANRGPDTELLVANPVELSGKGRPRVFYDVTFALKTLGIYIFSAEIVRHSISDRQWEVYKFLLDEAREFPLASSRARSQIVDRVRRTLMGW</sequence>
<evidence type="ECO:0000256" key="9">
    <source>
        <dbReference type="ARBA" id="ARBA00023269"/>
    </source>
</evidence>
<dbReference type="GO" id="GO:0003677">
    <property type="term" value="F:DNA binding"/>
    <property type="evidence" value="ECO:0007669"/>
    <property type="project" value="UniProtKB-KW"/>
</dbReference>
<dbReference type="Pfam" id="PF24914">
    <property type="entry name" value="ACR10_N"/>
    <property type="match status" value="1"/>
</dbReference>
<dbReference type="SMART" id="SM00417">
    <property type="entry name" value="H4"/>
    <property type="match status" value="1"/>
</dbReference>
<dbReference type="InterPro" id="IPR056816">
    <property type="entry name" value="ACR2/9/10_N"/>
</dbReference>
<dbReference type="PANTHER" id="PTHR31096">
    <property type="entry name" value="ACT DOMAIN-CONTAINING PROTEIN ACR4-RELATED"/>
    <property type="match status" value="1"/>
</dbReference>
<dbReference type="GO" id="GO:0030527">
    <property type="term" value="F:structural constituent of chromatin"/>
    <property type="evidence" value="ECO:0007669"/>
    <property type="project" value="InterPro"/>
</dbReference>
<comment type="similarity">
    <text evidence="4 10">Belongs to the histone H4 family.</text>
</comment>
<comment type="subcellular location">
    <subcellularLocation>
        <location evidence="3">Chromosome</location>
    </subcellularLocation>
    <subcellularLocation>
        <location evidence="2">Nucleus</location>
    </subcellularLocation>
</comment>
<evidence type="ECO:0000313" key="13">
    <source>
        <dbReference type="EMBL" id="SPD34082.1"/>
    </source>
</evidence>
<dbReference type="FunFam" id="1.10.20.10:FF:000002">
    <property type="entry name" value="Histone H4"/>
    <property type="match status" value="1"/>
</dbReference>
<dbReference type="InterPro" id="IPR001951">
    <property type="entry name" value="Histone_H4"/>
</dbReference>
<dbReference type="InterPro" id="IPR045865">
    <property type="entry name" value="ACT-like_dom_sf"/>
</dbReference>
<evidence type="ECO:0000256" key="3">
    <source>
        <dbReference type="ARBA" id="ARBA00004286"/>
    </source>
</evidence>
<reference evidence="13" key="1">
    <citation type="submission" date="2018-02" db="EMBL/GenBank/DDBJ databases">
        <authorList>
            <person name="Cohen D.B."/>
            <person name="Kent A.D."/>
        </authorList>
    </citation>
    <scope>NUCLEOTIDE SEQUENCE</scope>
</reference>
<dbReference type="PANTHER" id="PTHR31096:SF65">
    <property type="entry name" value="ACT DOMAIN-CONTAINING PROTEIN ACR9"/>
    <property type="match status" value="1"/>
</dbReference>
<dbReference type="PROSITE" id="PS51671">
    <property type="entry name" value="ACT"/>
    <property type="match status" value="1"/>
</dbReference>
<dbReference type="GO" id="GO:0000786">
    <property type="term" value="C:nucleosome"/>
    <property type="evidence" value="ECO:0007669"/>
    <property type="project" value="UniProtKB-KW"/>
</dbReference>
<dbReference type="PRINTS" id="PR00623">
    <property type="entry name" value="HISTONEH4"/>
</dbReference>
<dbReference type="InterPro" id="IPR002912">
    <property type="entry name" value="ACT_dom"/>
</dbReference>
<keyword evidence="8 10" id="KW-0539">Nucleus</keyword>
<name>A0A2N9J9W9_FAGSY</name>
<evidence type="ECO:0000256" key="4">
    <source>
        <dbReference type="ARBA" id="ARBA00006564"/>
    </source>
</evidence>
<dbReference type="GO" id="GO:0046982">
    <property type="term" value="F:protein heterodimerization activity"/>
    <property type="evidence" value="ECO:0007669"/>
    <property type="project" value="InterPro"/>
</dbReference>
<evidence type="ECO:0000256" key="1">
    <source>
        <dbReference type="ARBA" id="ARBA00002001"/>
    </source>
</evidence>
<dbReference type="PROSITE" id="PS00047">
    <property type="entry name" value="HISTONE_H4"/>
    <property type="match status" value="1"/>
</dbReference>
<dbReference type="CDD" id="cd22912">
    <property type="entry name" value="HFD_H4"/>
    <property type="match status" value="1"/>
</dbReference>
<dbReference type="SUPFAM" id="SSF55021">
    <property type="entry name" value="ACT-like"/>
    <property type="match status" value="2"/>
</dbReference>
<evidence type="ECO:0000313" key="12">
    <source>
        <dbReference type="EMBL" id="SPD24419.1"/>
    </source>
</evidence>
<dbReference type="InterPro" id="IPR056805">
    <property type="entry name" value="ACT_ACR9/10_C"/>
</dbReference>
<evidence type="ECO:0000256" key="8">
    <source>
        <dbReference type="ARBA" id="ARBA00023242"/>
    </source>
</evidence>
<keyword evidence="9 10" id="KW-0544">Nucleosome core</keyword>
<evidence type="ECO:0000256" key="10">
    <source>
        <dbReference type="RuleBase" id="RU000528"/>
    </source>
</evidence>
<proteinExistence type="inferred from homology"/>